<dbReference type="PANTHER" id="PTHR15350:SF5">
    <property type="entry name" value="COP9 SIGNALOSOME COMPLEX SUBUNIT 7"/>
    <property type="match status" value="1"/>
</dbReference>
<name>A0A4U7B7Y6_9PEZI</name>
<evidence type="ECO:0000313" key="6">
    <source>
        <dbReference type="Proteomes" id="UP000308133"/>
    </source>
</evidence>
<dbReference type="Proteomes" id="UP000308133">
    <property type="component" value="Unassembled WGS sequence"/>
</dbReference>
<accession>A0A4U7B7Y6</accession>
<reference evidence="5 6" key="1">
    <citation type="submission" date="2018-02" db="EMBL/GenBank/DDBJ databases">
        <title>Draft genome sequences of Elsinoe sp., causing black scab on jojoba.</title>
        <authorList>
            <person name="Stodart B."/>
            <person name="Jeffress S."/>
            <person name="Ash G."/>
            <person name="Arun Chinnappa K."/>
        </authorList>
    </citation>
    <scope>NUCLEOTIDE SEQUENCE [LARGE SCALE GENOMIC DNA]</scope>
    <source>
        <strain evidence="5 6">Hillstone_2</strain>
    </source>
</reference>
<dbReference type="GO" id="GO:0008180">
    <property type="term" value="C:COP9 signalosome"/>
    <property type="evidence" value="ECO:0007669"/>
    <property type="project" value="UniProtKB-KW"/>
</dbReference>
<feature type="compositionally biased region" description="Basic residues" evidence="3">
    <location>
        <begin position="279"/>
        <end position="291"/>
    </location>
</feature>
<feature type="region of interest" description="Disordered" evidence="3">
    <location>
        <begin position="269"/>
        <end position="291"/>
    </location>
</feature>
<dbReference type="SMART" id="SM00088">
    <property type="entry name" value="PINT"/>
    <property type="match status" value="1"/>
</dbReference>
<sequence length="291" mass="30679">MEQQKSLNALYPFLTLSKSASSPRQAADIVSQATSASNVFIFAELLSTPAIQSLRSDAQFAPHYRLLEIFTWGTWTDYTCTLPPLPVPSSNPNQLANLPKAASQSLPPLSPAQTHKLKLLSLLTLASTASSSSDLTYANLTPALGLTTPKELEDLVTDAIYADLMQATLDPARGVVIVAAVAPLRDLAPGSVGDMIRELEAWAGRCEGVLAEMEGRVEGVKGEARRKGEWDALVEGQRERAEGKWGANVGAGGEGQGFGKGDAMDVDSVAVGGGGGGGGKRRWFGGRGKRD</sequence>
<gene>
    <name evidence="5" type="ORF">C1H76_1957</name>
</gene>
<dbReference type="AlphaFoldDB" id="A0A4U7B7Y6"/>
<evidence type="ECO:0000259" key="4">
    <source>
        <dbReference type="PROSITE" id="PS50250"/>
    </source>
</evidence>
<dbReference type="Pfam" id="PF01399">
    <property type="entry name" value="PCI"/>
    <property type="match status" value="1"/>
</dbReference>
<dbReference type="InterPro" id="IPR045237">
    <property type="entry name" value="COPS7/eIF3m"/>
</dbReference>
<protein>
    <submittedName>
        <fullName evidence="5">COP9 signalosome complex subunit 7a</fullName>
    </submittedName>
</protein>
<dbReference type="PROSITE" id="PS50250">
    <property type="entry name" value="PCI"/>
    <property type="match status" value="1"/>
</dbReference>
<feature type="domain" description="PCI" evidence="4">
    <location>
        <begin position="2"/>
        <end position="183"/>
    </location>
</feature>
<dbReference type="EMBL" id="PTQR01000024">
    <property type="protein sequence ID" value="TKX25811.1"/>
    <property type="molecule type" value="Genomic_DNA"/>
</dbReference>
<keyword evidence="2" id="KW-0736">Signalosome</keyword>
<comment type="similarity">
    <text evidence="1">Belongs to the CSN7/EIF3M family. CSN7 subfamily.</text>
</comment>
<comment type="caution">
    <text evidence="5">The sequence shown here is derived from an EMBL/GenBank/DDBJ whole genome shotgun (WGS) entry which is preliminary data.</text>
</comment>
<evidence type="ECO:0000256" key="3">
    <source>
        <dbReference type="SAM" id="MobiDB-lite"/>
    </source>
</evidence>
<organism evidence="5 6">
    <name type="scientific">Elsinoe australis</name>
    <dbReference type="NCBI Taxonomy" id="40998"/>
    <lineage>
        <taxon>Eukaryota</taxon>
        <taxon>Fungi</taxon>
        <taxon>Dikarya</taxon>
        <taxon>Ascomycota</taxon>
        <taxon>Pezizomycotina</taxon>
        <taxon>Dothideomycetes</taxon>
        <taxon>Dothideomycetidae</taxon>
        <taxon>Myriangiales</taxon>
        <taxon>Elsinoaceae</taxon>
        <taxon>Elsinoe</taxon>
    </lineage>
</organism>
<evidence type="ECO:0000256" key="1">
    <source>
        <dbReference type="ARBA" id="ARBA00008482"/>
    </source>
</evidence>
<dbReference type="PANTHER" id="PTHR15350">
    <property type="entry name" value="COP9 SIGNALOSOME COMPLEX SUBUNIT 7/DENDRITIC CELL PROTEIN GA17"/>
    <property type="match status" value="1"/>
</dbReference>
<feature type="compositionally biased region" description="Gly residues" evidence="3">
    <location>
        <begin position="249"/>
        <end position="260"/>
    </location>
</feature>
<evidence type="ECO:0000313" key="5">
    <source>
        <dbReference type="EMBL" id="TKX25811.1"/>
    </source>
</evidence>
<evidence type="ECO:0000256" key="2">
    <source>
        <dbReference type="ARBA" id="ARBA00022790"/>
    </source>
</evidence>
<dbReference type="InterPro" id="IPR000717">
    <property type="entry name" value="PCI_dom"/>
</dbReference>
<dbReference type="Pfam" id="PF22061">
    <property type="entry name" value="CSN7_HB_subdom"/>
    <property type="match status" value="1"/>
</dbReference>
<feature type="region of interest" description="Disordered" evidence="3">
    <location>
        <begin position="245"/>
        <end position="264"/>
    </location>
</feature>
<proteinExistence type="inferred from homology"/>